<name>A0A914WCS3_9BILA</name>
<keyword evidence="2" id="KW-0378">Hydrolase</keyword>
<dbReference type="PRINTS" id="PR00724">
    <property type="entry name" value="CRBOXYPTASEC"/>
</dbReference>
<dbReference type="PROSITE" id="PS00131">
    <property type="entry name" value="CARBOXYPEPT_SER_SER"/>
    <property type="match status" value="2"/>
</dbReference>
<feature type="signal peptide" evidence="2">
    <location>
        <begin position="1"/>
        <end position="17"/>
    </location>
</feature>
<keyword evidence="3" id="KW-1185">Reference proteome</keyword>
<comment type="similarity">
    <text evidence="1 2">Belongs to the peptidase S10 family.</text>
</comment>
<dbReference type="PROSITE" id="PS00560">
    <property type="entry name" value="CARBOXYPEPT_SER_HIS"/>
    <property type="match status" value="1"/>
</dbReference>
<dbReference type="InterPro" id="IPR033124">
    <property type="entry name" value="Ser_caboxypep_his_AS"/>
</dbReference>
<evidence type="ECO:0000256" key="2">
    <source>
        <dbReference type="RuleBase" id="RU361156"/>
    </source>
</evidence>
<protein>
    <recommendedName>
        <fullName evidence="2">Carboxypeptidase</fullName>
        <ecNumber evidence="2">3.4.16.-</ecNumber>
    </recommendedName>
</protein>
<dbReference type="Gene3D" id="3.40.50.1820">
    <property type="entry name" value="alpha/beta hydrolase"/>
    <property type="match status" value="2"/>
</dbReference>
<evidence type="ECO:0000256" key="1">
    <source>
        <dbReference type="ARBA" id="ARBA00009431"/>
    </source>
</evidence>
<dbReference type="PANTHER" id="PTHR11802">
    <property type="entry name" value="SERINE PROTEASE FAMILY S10 SERINE CARBOXYPEPTIDASE"/>
    <property type="match status" value="1"/>
</dbReference>
<dbReference type="Proteomes" id="UP000887566">
    <property type="component" value="Unplaced"/>
</dbReference>
<sequence>MSSFCVFLLLLVAFTHATTYKDTDLVVNLPGLTYTLNFKHYSGYLNASPGNYLHYWLVESQSAPSSDPLILWLNGGPGCSSLGGFLTEHGPFHPNPDGTTLFENVYSWNKKANVLYLEGPRNVGFSYQNTTINKDTVYDDDRTAWDNFLALKDFFANYPEYSTRDFYVMGESYGGVYVPTLTNLLIQQIQANNLTANLVGMAVGNGELSEIQQINSAVDYLYFHGMLGKDEWDSLKACCDDQTSLAYCDFTKWITLDAGGNANPKDNSTCANLVVQLGFLRVWLTLNDVYNIYQDCYQQTVAAFGSRAKLRSWLSNDQYTQWPPSGFIDQGSLMNWASTDAFGAFSCYMNPAAQNYLNQTAVRAALHIPAEAPFWTDCNDDINEHYQQGHNDTTKLFDEMIASGYKLRMLIYNGDVDTACNFLGDEWFVEALKNEYNMTITTPRHPWFFQEDAKYMFQIAGYRKSFSYENITIDLVTVKGAGHFVPTDRPGPALQMVTNFINNAANYSSMTGYSMNRVRLLPQYAPSPPPTCRSTTTYKDTDLVVNLPGLTYSPNFKHYSGYLKASPGNNLHYWLMESQSLPSSDPLILWLNGGPGCSSLGGVLTENGPFHPNPDGTTLFENIYSWNKKANVLYLEAPRNVGFSYQDTSVNNDTVYNDDRTAWDNFLALKDFFANYPEYSTRDFYVTGESYGGVYVPTLTRLLIQQIQANNLTANLVGMAVGNGELSEIQQINSAVDYLYFHGMLGKDEWDGLKACCDNSTTLAYCDFTKWIHLDSAGNANPKDNSTCAQKVVDLGFLRVWTSLNDVYNIYQDCYQQTAASFKSRAKLRSWLLTDPKVRAALPGFIDQGSLMSWASTDAFGAFPCYMDSATENYLNQPEVRAALHIPSQAPYWTDCNDNMNANYIQQHNDTTSVFDDMIASGYKLRILIYNGDVDTACNFLGDEWSNSEWASDKSNYDYNNSKWDYYNHSSWNNPSSNEDYTNSNEDYNNSDWKYNNFDRDYHNFDRDYYNFDWKYCNFKWDNNNYGSYHRHNVRR</sequence>
<reference evidence="4" key="1">
    <citation type="submission" date="2022-11" db="UniProtKB">
        <authorList>
            <consortium name="WormBaseParasite"/>
        </authorList>
    </citation>
    <scope>IDENTIFICATION</scope>
</reference>
<dbReference type="WBParaSite" id="PSAMB.scaffold374size54225.g5301.t1">
    <property type="protein sequence ID" value="PSAMB.scaffold374size54225.g5301.t1"/>
    <property type="gene ID" value="PSAMB.scaffold374size54225.g5301"/>
</dbReference>
<accession>A0A914WCS3</accession>
<dbReference type="EC" id="3.4.16.-" evidence="2"/>
<dbReference type="InterPro" id="IPR018202">
    <property type="entry name" value="Ser_caboxypep_ser_AS"/>
</dbReference>
<dbReference type="InterPro" id="IPR001563">
    <property type="entry name" value="Peptidase_S10"/>
</dbReference>
<dbReference type="Pfam" id="PF00450">
    <property type="entry name" value="Peptidase_S10"/>
    <property type="match status" value="2"/>
</dbReference>
<evidence type="ECO:0000313" key="4">
    <source>
        <dbReference type="WBParaSite" id="PSAMB.scaffold374size54225.g5301.t1"/>
    </source>
</evidence>
<keyword evidence="2" id="KW-0121">Carboxypeptidase</keyword>
<dbReference type="SUPFAM" id="SSF53474">
    <property type="entry name" value="alpha/beta-Hydrolases"/>
    <property type="match status" value="2"/>
</dbReference>
<dbReference type="InterPro" id="IPR029058">
    <property type="entry name" value="AB_hydrolase_fold"/>
</dbReference>
<keyword evidence="2" id="KW-0645">Protease</keyword>
<keyword evidence="2" id="KW-0732">Signal</keyword>
<proteinExistence type="inferred from homology"/>
<dbReference type="PANTHER" id="PTHR11802:SF480">
    <property type="entry name" value="CARBOXYPEPTIDASE"/>
    <property type="match status" value="1"/>
</dbReference>
<organism evidence="3 4">
    <name type="scientific">Plectus sambesii</name>
    <dbReference type="NCBI Taxonomy" id="2011161"/>
    <lineage>
        <taxon>Eukaryota</taxon>
        <taxon>Metazoa</taxon>
        <taxon>Ecdysozoa</taxon>
        <taxon>Nematoda</taxon>
        <taxon>Chromadorea</taxon>
        <taxon>Plectida</taxon>
        <taxon>Plectina</taxon>
        <taxon>Plectoidea</taxon>
        <taxon>Plectidae</taxon>
        <taxon>Plectus</taxon>
    </lineage>
</organism>
<dbReference type="GO" id="GO:0006508">
    <property type="term" value="P:proteolysis"/>
    <property type="evidence" value="ECO:0007669"/>
    <property type="project" value="UniProtKB-KW"/>
</dbReference>
<dbReference type="AlphaFoldDB" id="A0A914WCS3"/>
<dbReference type="FunFam" id="3.40.50.1820:FF:000222">
    <property type="entry name" value="Carboxypeptidase"/>
    <property type="match status" value="2"/>
</dbReference>
<dbReference type="GO" id="GO:0004185">
    <property type="term" value="F:serine-type carboxypeptidase activity"/>
    <property type="evidence" value="ECO:0007669"/>
    <property type="project" value="UniProtKB-UniRule"/>
</dbReference>
<evidence type="ECO:0000313" key="3">
    <source>
        <dbReference type="Proteomes" id="UP000887566"/>
    </source>
</evidence>
<feature type="chain" id="PRO_5038168677" description="Carboxypeptidase" evidence="2">
    <location>
        <begin position="18"/>
        <end position="1036"/>
    </location>
</feature>